<dbReference type="OrthoDB" id="1933717at2759"/>
<feature type="region of interest" description="Disordered" evidence="1">
    <location>
        <begin position="1"/>
        <end position="32"/>
    </location>
</feature>
<gene>
    <name evidence="2" type="ORF">ILUMI_16198</name>
</gene>
<organism evidence="2 3">
    <name type="scientific">Ignelater luminosus</name>
    <name type="common">Cucubano</name>
    <name type="synonym">Pyrophorus luminosus</name>
    <dbReference type="NCBI Taxonomy" id="2038154"/>
    <lineage>
        <taxon>Eukaryota</taxon>
        <taxon>Metazoa</taxon>
        <taxon>Ecdysozoa</taxon>
        <taxon>Arthropoda</taxon>
        <taxon>Hexapoda</taxon>
        <taxon>Insecta</taxon>
        <taxon>Pterygota</taxon>
        <taxon>Neoptera</taxon>
        <taxon>Endopterygota</taxon>
        <taxon>Coleoptera</taxon>
        <taxon>Polyphaga</taxon>
        <taxon>Elateriformia</taxon>
        <taxon>Elateroidea</taxon>
        <taxon>Elateridae</taxon>
        <taxon>Agrypninae</taxon>
        <taxon>Pyrophorini</taxon>
        <taxon>Ignelater</taxon>
    </lineage>
</organism>
<dbReference type="Proteomes" id="UP000801492">
    <property type="component" value="Unassembled WGS sequence"/>
</dbReference>
<evidence type="ECO:0000313" key="2">
    <source>
        <dbReference type="EMBL" id="KAF2889975.1"/>
    </source>
</evidence>
<evidence type="ECO:0000256" key="1">
    <source>
        <dbReference type="SAM" id="MobiDB-lite"/>
    </source>
</evidence>
<name>A0A8K0CUW9_IGNLU</name>
<sequence>SVSPGYVSTELVDAANKRSGATSSSEQQEFAKTIPSLQPSDIADGVLYALATPPHVQV</sequence>
<evidence type="ECO:0000313" key="3">
    <source>
        <dbReference type="Proteomes" id="UP000801492"/>
    </source>
</evidence>
<dbReference type="AlphaFoldDB" id="A0A8K0CUW9"/>
<dbReference type="EMBL" id="VTPC01059968">
    <property type="protein sequence ID" value="KAF2889975.1"/>
    <property type="molecule type" value="Genomic_DNA"/>
</dbReference>
<comment type="caution">
    <text evidence="2">The sequence shown here is derived from an EMBL/GenBank/DDBJ whole genome shotgun (WGS) entry which is preliminary data.</text>
</comment>
<protein>
    <submittedName>
        <fullName evidence="2">Uncharacterized protein</fullName>
    </submittedName>
</protein>
<accession>A0A8K0CUW9</accession>
<feature type="compositionally biased region" description="Polar residues" evidence="1">
    <location>
        <begin position="19"/>
        <end position="32"/>
    </location>
</feature>
<reference evidence="2" key="1">
    <citation type="submission" date="2019-08" db="EMBL/GenBank/DDBJ databases">
        <title>The genome of the North American firefly Photinus pyralis.</title>
        <authorList>
            <consortium name="Photinus pyralis genome working group"/>
            <person name="Fallon T.R."/>
            <person name="Sander Lower S.E."/>
            <person name="Weng J.-K."/>
        </authorList>
    </citation>
    <scope>NUCLEOTIDE SEQUENCE</scope>
    <source>
        <strain evidence="2">TRF0915ILg1</strain>
        <tissue evidence="2">Whole body</tissue>
    </source>
</reference>
<feature type="non-terminal residue" evidence="2">
    <location>
        <position position="1"/>
    </location>
</feature>
<keyword evidence="3" id="KW-1185">Reference proteome</keyword>
<proteinExistence type="predicted"/>